<keyword evidence="1" id="KW-0521">NADP</keyword>
<dbReference type="GO" id="GO:0003960">
    <property type="term" value="F:quinone reductase (NADPH) activity"/>
    <property type="evidence" value="ECO:0007669"/>
    <property type="project" value="TreeGrafter"/>
</dbReference>
<dbReference type="Proteomes" id="UP001152795">
    <property type="component" value="Unassembled WGS sequence"/>
</dbReference>
<dbReference type="EMBL" id="CACRXK020033512">
    <property type="protein sequence ID" value="CAB4043917.1"/>
    <property type="molecule type" value="Genomic_DNA"/>
</dbReference>
<evidence type="ECO:0000313" key="3">
    <source>
        <dbReference type="EMBL" id="CAB4043917.1"/>
    </source>
</evidence>
<dbReference type="Gene3D" id="3.90.180.10">
    <property type="entry name" value="Medium-chain alcohol dehydrogenases, catalytic domain"/>
    <property type="match status" value="1"/>
</dbReference>
<proteinExistence type="predicted"/>
<dbReference type="AlphaFoldDB" id="A0A7D9M3T2"/>
<dbReference type="OrthoDB" id="3509362at2759"/>
<organism evidence="3 4">
    <name type="scientific">Paramuricea clavata</name>
    <name type="common">Red gorgonian</name>
    <name type="synonym">Violescent sea-whip</name>
    <dbReference type="NCBI Taxonomy" id="317549"/>
    <lineage>
        <taxon>Eukaryota</taxon>
        <taxon>Metazoa</taxon>
        <taxon>Cnidaria</taxon>
        <taxon>Anthozoa</taxon>
        <taxon>Octocorallia</taxon>
        <taxon>Malacalcyonacea</taxon>
        <taxon>Plexauridae</taxon>
        <taxon>Paramuricea</taxon>
    </lineage>
</organism>
<dbReference type="GO" id="GO:0070402">
    <property type="term" value="F:NADPH binding"/>
    <property type="evidence" value="ECO:0007669"/>
    <property type="project" value="TreeGrafter"/>
</dbReference>
<keyword evidence="4" id="KW-1185">Reference proteome</keyword>
<protein>
    <submittedName>
        <fullName evidence="3">Quinone oxidoreductase PIG3</fullName>
    </submittedName>
</protein>
<dbReference type="SUPFAM" id="SSF51735">
    <property type="entry name" value="NAD(P)-binding Rossmann-fold domains"/>
    <property type="match status" value="1"/>
</dbReference>
<dbReference type="SMART" id="SM00829">
    <property type="entry name" value="PKS_ER"/>
    <property type="match status" value="1"/>
</dbReference>
<evidence type="ECO:0000256" key="2">
    <source>
        <dbReference type="ARBA" id="ARBA00023002"/>
    </source>
</evidence>
<gene>
    <name evidence="3" type="ORF">PACLA_8A029142</name>
</gene>
<evidence type="ECO:0000313" key="4">
    <source>
        <dbReference type="Proteomes" id="UP001152795"/>
    </source>
</evidence>
<dbReference type="InterPro" id="IPR013149">
    <property type="entry name" value="ADH-like_C"/>
</dbReference>
<name>A0A7D9M3T2_PARCT</name>
<dbReference type="PANTHER" id="PTHR48106">
    <property type="entry name" value="QUINONE OXIDOREDUCTASE PIG3-RELATED"/>
    <property type="match status" value="1"/>
</dbReference>
<accession>A0A7D9M3T2</accession>
<dbReference type="InterPro" id="IPR036291">
    <property type="entry name" value="NAD(P)-bd_dom_sf"/>
</dbReference>
<dbReference type="GO" id="GO:0048038">
    <property type="term" value="F:quinone binding"/>
    <property type="evidence" value="ECO:0007669"/>
    <property type="project" value="TreeGrafter"/>
</dbReference>
<evidence type="ECO:0000256" key="1">
    <source>
        <dbReference type="ARBA" id="ARBA00022857"/>
    </source>
</evidence>
<keyword evidence="2" id="KW-0560">Oxidoreductase</keyword>
<reference evidence="3" key="1">
    <citation type="submission" date="2020-04" db="EMBL/GenBank/DDBJ databases">
        <authorList>
            <person name="Alioto T."/>
            <person name="Alioto T."/>
            <person name="Gomez Garrido J."/>
        </authorList>
    </citation>
    <scope>NUCLEOTIDE SEQUENCE</scope>
    <source>
        <strain evidence="3">A484AB</strain>
    </source>
</reference>
<sequence length="230" mass="24695">MPVPANLALSDAAAIPEVWLTAYQLLHLLAGVKSRECVLVHAAGSGVGTAAIQLAKLAGARALATAGSQEKLDMAEKMGAEGTANYKNEDFSEMVLKKTNGAGANIILDCVGSSFVDKNLASIATDGRWILYGLLGGANVEGRFLGALLRKRISLIATTLRSRSLEYKKHLVEAFSQHALPSFHTETLKPVVDTIFKIADIQQAHLMMESNKNIGKIVVEVRKENVKDEL</sequence>
<dbReference type="Pfam" id="PF00107">
    <property type="entry name" value="ADH_zinc_N"/>
    <property type="match status" value="1"/>
</dbReference>
<dbReference type="InterPro" id="IPR020843">
    <property type="entry name" value="ER"/>
</dbReference>
<dbReference type="PANTHER" id="PTHR48106:SF18">
    <property type="entry name" value="QUINONE OXIDOREDUCTASE PIG3"/>
    <property type="match status" value="1"/>
</dbReference>
<comment type="caution">
    <text evidence="3">The sequence shown here is derived from an EMBL/GenBank/DDBJ whole genome shotgun (WGS) entry which is preliminary data.</text>
</comment>